<dbReference type="InterPro" id="IPR011234">
    <property type="entry name" value="Fumarylacetoacetase-like_C"/>
</dbReference>
<dbReference type="GO" id="GO:0046872">
    <property type="term" value="F:metal ion binding"/>
    <property type="evidence" value="ECO:0007669"/>
    <property type="project" value="UniProtKB-KW"/>
</dbReference>
<evidence type="ECO:0000256" key="2">
    <source>
        <dbReference type="ARBA" id="ARBA00022723"/>
    </source>
</evidence>
<evidence type="ECO:0000259" key="3">
    <source>
        <dbReference type="Pfam" id="PF01557"/>
    </source>
</evidence>
<dbReference type="FunFam" id="3.90.850.10:FF:000002">
    <property type="entry name" value="2-hydroxyhepta-2,4-diene-1,7-dioate isomerase"/>
    <property type="match status" value="1"/>
</dbReference>
<dbReference type="PANTHER" id="PTHR42796:SF4">
    <property type="entry name" value="FUMARYLACETOACETATE HYDROLASE DOMAIN-CONTAINING PROTEIN 2A"/>
    <property type="match status" value="1"/>
</dbReference>
<feature type="domain" description="Fumarylacetoacetase-like C-terminal" evidence="3">
    <location>
        <begin position="75"/>
        <end position="279"/>
    </location>
</feature>
<gene>
    <name evidence="4" type="ORF">H4W31_004319</name>
</gene>
<proteinExistence type="inferred from homology"/>
<dbReference type="EMBL" id="JADBEB010000001">
    <property type="protein sequence ID" value="MBE1488681.1"/>
    <property type="molecule type" value="Genomic_DNA"/>
</dbReference>
<dbReference type="Proteomes" id="UP000649753">
    <property type="component" value="Unassembled WGS sequence"/>
</dbReference>
<comment type="caution">
    <text evidence="4">The sequence shown here is derived from an EMBL/GenBank/DDBJ whole genome shotgun (WGS) entry which is preliminary data.</text>
</comment>
<dbReference type="SUPFAM" id="SSF56529">
    <property type="entry name" value="FAH"/>
    <property type="match status" value="1"/>
</dbReference>
<dbReference type="GO" id="GO:0019752">
    <property type="term" value="P:carboxylic acid metabolic process"/>
    <property type="evidence" value="ECO:0007669"/>
    <property type="project" value="UniProtKB-ARBA"/>
</dbReference>
<dbReference type="Pfam" id="PF01557">
    <property type="entry name" value="FAA_hydrolase"/>
    <property type="match status" value="1"/>
</dbReference>
<name>A0A927M8L2_9ACTN</name>
<comment type="similarity">
    <text evidence="1">Belongs to the FAH family.</text>
</comment>
<dbReference type="InterPro" id="IPR036663">
    <property type="entry name" value="Fumarylacetoacetase_C_sf"/>
</dbReference>
<keyword evidence="5" id="KW-1185">Reference proteome</keyword>
<reference evidence="4" key="1">
    <citation type="submission" date="2020-10" db="EMBL/GenBank/DDBJ databases">
        <title>Sequencing the genomes of 1000 actinobacteria strains.</title>
        <authorList>
            <person name="Klenk H.-P."/>
        </authorList>
    </citation>
    <scope>NUCLEOTIDE SEQUENCE</scope>
    <source>
        <strain evidence="4">DSM 46832</strain>
    </source>
</reference>
<sequence length="282" mass="29702">MRLANLAGRLVVLTDDGSAVDVATASGGRFGPDPQDAYDRWAEFVDWAAGLDRSSGAVPVSEAELGPVVPRPRQIFAIGLNYRDHAAESGLQLPAQPMVFTKFASCLSGPFGDIPLSGDRVDWEVELVVVIGRTARGVAPAQAWDHVAGLAVGQDLSDRAVQMLGTPPQFSLGKSFPGFGPVGPWLSTLDEVPDREDLTLECAVNGETVQSGSTREMVFGIPELISYLSGVCPLLPGDLIFTGTPAGVGMGRKPARYLAVGDVLETRISGLGAMRHHIVAPS</sequence>
<dbReference type="PANTHER" id="PTHR42796">
    <property type="entry name" value="FUMARYLACETOACETATE HYDROLASE DOMAIN-CONTAINING PROTEIN 2A-RELATED"/>
    <property type="match status" value="1"/>
</dbReference>
<dbReference type="Gene3D" id="3.90.850.10">
    <property type="entry name" value="Fumarylacetoacetase-like, C-terminal domain"/>
    <property type="match status" value="1"/>
</dbReference>
<keyword evidence="2" id="KW-0479">Metal-binding</keyword>
<dbReference type="InterPro" id="IPR051121">
    <property type="entry name" value="FAH"/>
</dbReference>
<protein>
    <submittedName>
        <fullName evidence="4">2-keto-4-pentenoate hydratase/2-oxohepta-3-ene-1,7-dioic acid hydratase in catechol pathway</fullName>
    </submittedName>
</protein>
<evidence type="ECO:0000256" key="1">
    <source>
        <dbReference type="ARBA" id="ARBA00010211"/>
    </source>
</evidence>
<accession>A0A927M8L2</accession>
<evidence type="ECO:0000313" key="5">
    <source>
        <dbReference type="Proteomes" id="UP000649753"/>
    </source>
</evidence>
<dbReference type="AlphaFoldDB" id="A0A927M8L2"/>
<evidence type="ECO:0000313" key="4">
    <source>
        <dbReference type="EMBL" id="MBE1488681.1"/>
    </source>
</evidence>
<organism evidence="4 5">
    <name type="scientific">Plantactinospora soyae</name>
    <dbReference type="NCBI Taxonomy" id="1544732"/>
    <lineage>
        <taxon>Bacteria</taxon>
        <taxon>Bacillati</taxon>
        <taxon>Actinomycetota</taxon>
        <taxon>Actinomycetes</taxon>
        <taxon>Micromonosporales</taxon>
        <taxon>Micromonosporaceae</taxon>
        <taxon>Plantactinospora</taxon>
    </lineage>
</organism>
<dbReference type="GO" id="GO:0016853">
    <property type="term" value="F:isomerase activity"/>
    <property type="evidence" value="ECO:0007669"/>
    <property type="project" value="UniProtKB-ARBA"/>
</dbReference>
<dbReference type="RefSeq" id="WP_192768287.1">
    <property type="nucleotide sequence ID" value="NZ_JADBEB010000001.1"/>
</dbReference>